<keyword evidence="2" id="KW-0812">Transmembrane</keyword>
<keyword evidence="4" id="KW-1185">Reference proteome</keyword>
<keyword evidence="2" id="KW-1133">Transmembrane helix</keyword>
<evidence type="ECO:0000256" key="1">
    <source>
        <dbReference type="SAM" id="MobiDB-lite"/>
    </source>
</evidence>
<evidence type="ECO:0000313" key="3">
    <source>
        <dbReference type="EMBL" id="KAJ4385301.1"/>
    </source>
</evidence>
<keyword evidence="2" id="KW-0472">Membrane</keyword>
<accession>A0A9W8YL53</accession>
<dbReference type="Proteomes" id="UP001140453">
    <property type="component" value="Unassembled WGS sequence"/>
</dbReference>
<evidence type="ECO:0000313" key="4">
    <source>
        <dbReference type="Proteomes" id="UP001140453"/>
    </source>
</evidence>
<gene>
    <name evidence="3" type="ORF">N0V93_010362</name>
</gene>
<proteinExistence type="predicted"/>
<feature type="compositionally biased region" description="Acidic residues" evidence="1">
    <location>
        <begin position="63"/>
        <end position="84"/>
    </location>
</feature>
<dbReference type="AlphaFoldDB" id="A0A9W8YL53"/>
<sequence>MRPEQDQQPGHERQCSACRTMQAQDQFIARNGHQTPTRRCLTCRICRSSNGANWDLALSPDNNDVDTVGDDEEEDRDEVEEEEEAGHGGDETDSETDDHGEDHRTTPVAVFVLVANHLGSDAIMVLLCDLAIMAIMLATMVLLVFVYWSRNMSDAGLNDW</sequence>
<reference evidence="3" key="1">
    <citation type="submission" date="2022-10" db="EMBL/GenBank/DDBJ databases">
        <title>Tapping the CABI collections for fungal endophytes: first genome assemblies for Collariella, Neodidymelliopsis, Ascochyta clinopodiicola, Didymella pomorum, Didymosphaeria variabile, Neocosmospora piperis and Neocucurbitaria cava.</title>
        <authorList>
            <person name="Hill R."/>
        </authorList>
    </citation>
    <scope>NUCLEOTIDE SEQUENCE</scope>
    <source>
        <strain evidence="3">IMI 355082</strain>
    </source>
</reference>
<organism evidence="3 4">
    <name type="scientific">Gnomoniopsis smithogilvyi</name>
    <dbReference type="NCBI Taxonomy" id="1191159"/>
    <lineage>
        <taxon>Eukaryota</taxon>
        <taxon>Fungi</taxon>
        <taxon>Dikarya</taxon>
        <taxon>Ascomycota</taxon>
        <taxon>Pezizomycotina</taxon>
        <taxon>Sordariomycetes</taxon>
        <taxon>Sordariomycetidae</taxon>
        <taxon>Diaporthales</taxon>
        <taxon>Gnomoniaceae</taxon>
        <taxon>Gnomoniopsis</taxon>
    </lineage>
</organism>
<evidence type="ECO:0000256" key="2">
    <source>
        <dbReference type="SAM" id="Phobius"/>
    </source>
</evidence>
<feature type="transmembrane region" description="Helical" evidence="2">
    <location>
        <begin position="123"/>
        <end position="148"/>
    </location>
</feature>
<protein>
    <submittedName>
        <fullName evidence="3">Uncharacterized protein</fullName>
    </submittedName>
</protein>
<comment type="caution">
    <text evidence="3">The sequence shown here is derived from an EMBL/GenBank/DDBJ whole genome shotgun (WGS) entry which is preliminary data.</text>
</comment>
<feature type="region of interest" description="Disordered" evidence="1">
    <location>
        <begin position="52"/>
        <end position="102"/>
    </location>
</feature>
<name>A0A9W8YL53_9PEZI</name>
<dbReference type="EMBL" id="JAPEVB010000008">
    <property type="protein sequence ID" value="KAJ4385301.1"/>
    <property type="molecule type" value="Genomic_DNA"/>
</dbReference>